<dbReference type="EMBL" id="PGCI01000045">
    <property type="protein sequence ID" value="PLW45776.1"/>
    <property type="molecule type" value="Genomic_DNA"/>
</dbReference>
<proteinExistence type="predicted"/>
<dbReference type="AlphaFoldDB" id="A0A2N5V794"/>
<comment type="caution">
    <text evidence="1">The sequence shown here is derived from an EMBL/GenBank/DDBJ whole genome shotgun (WGS) entry which is preliminary data.</text>
</comment>
<evidence type="ECO:0000313" key="2">
    <source>
        <dbReference type="Proteomes" id="UP000235392"/>
    </source>
</evidence>
<evidence type="ECO:0000313" key="1">
    <source>
        <dbReference type="EMBL" id="PLW45776.1"/>
    </source>
</evidence>
<sequence length="81" mass="8699">MIFNAPVYCPSNGGGRRVAANQPHRLCSVAPTIMVTVLPACLGRQGCHVVTSHPHEVSMTEPSQVRHLSSEFVPLSLRPPA</sequence>
<accession>A0A2N5V794</accession>
<protein>
    <submittedName>
        <fullName evidence="1">Uncharacterized protein</fullName>
    </submittedName>
</protein>
<reference evidence="1 2" key="1">
    <citation type="submission" date="2017-11" db="EMBL/GenBank/DDBJ databases">
        <title>De novo assembly and phasing of dikaryotic genomes from two isolates of Puccinia coronata f. sp. avenae, the causal agent of oat crown rust.</title>
        <authorList>
            <person name="Miller M.E."/>
            <person name="Zhang Y."/>
            <person name="Omidvar V."/>
            <person name="Sperschneider J."/>
            <person name="Schwessinger B."/>
            <person name="Raley C."/>
            <person name="Palmer J.M."/>
            <person name="Garnica D."/>
            <person name="Upadhyaya N."/>
            <person name="Rathjen J."/>
            <person name="Taylor J.M."/>
            <person name="Park R.F."/>
            <person name="Dodds P.N."/>
            <person name="Hirsch C.D."/>
            <person name="Kianian S.F."/>
            <person name="Figueroa M."/>
        </authorList>
    </citation>
    <scope>NUCLEOTIDE SEQUENCE [LARGE SCALE GENOMIC DNA]</scope>
    <source>
        <strain evidence="1">12SD80</strain>
    </source>
</reference>
<dbReference type="Proteomes" id="UP000235392">
    <property type="component" value="Unassembled WGS sequence"/>
</dbReference>
<gene>
    <name evidence="1" type="ORF">PCASD_04753</name>
</gene>
<name>A0A2N5V794_9BASI</name>
<organism evidence="1 2">
    <name type="scientific">Puccinia coronata f. sp. avenae</name>
    <dbReference type="NCBI Taxonomy" id="200324"/>
    <lineage>
        <taxon>Eukaryota</taxon>
        <taxon>Fungi</taxon>
        <taxon>Dikarya</taxon>
        <taxon>Basidiomycota</taxon>
        <taxon>Pucciniomycotina</taxon>
        <taxon>Pucciniomycetes</taxon>
        <taxon>Pucciniales</taxon>
        <taxon>Pucciniaceae</taxon>
        <taxon>Puccinia</taxon>
    </lineage>
</organism>